<sequence length="437" mass="45304">MGNNGKVRLSLLEVTSLGVGTMIGAGIFALFGQISTLAGGFAWAAFLVSGIVSALAGYAYYDLSKISNTNGGVAEYLTRGWNGSLVGSTIAFCYFLSIAIVLGLVAESFGHYTAKVLSMGTGLVDYFAIGVMLCFLVINAAGIKLMGVAEKVLVIAKLVVLVGFTALAFSQFDSATYAANDSSVSFGFGNFVNAVALANLSFAGFAVIANAGGSVQSNATIARAIFIAILLVGAVYVALDVAVFGSIDLSTIESAKDYALAAAAKPVLGTAGFLIIGITAMVSTMTNINANIFSGSNTVGFMARHNQVSQVLAKPLFLRQGNIAMLATVGIVILMIVTLDLSQIGDVASATFLLVHTFIPLGALLYVKRKGGLRSFLLGLATLANGALLLFFLWHLKGQDMTEIYVFAGVIAFAVLFTGISRAVLGVPEIEPVASQK</sequence>
<comment type="subcellular location">
    <subcellularLocation>
        <location evidence="1">Cell membrane</location>
        <topology evidence="1">Multi-pass membrane protein</topology>
    </subcellularLocation>
</comment>
<dbReference type="EMBL" id="CP081294">
    <property type="protein sequence ID" value="QZD96146.1"/>
    <property type="molecule type" value="Genomic_DNA"/>
</dbReference>
<keyword evidence="4 6" id="KW-1133">Transmembrane helix</keyword>
<proteinExistence type="predicted"/>
<feature type="transmembrane region" description="Helical" evidence="6">
    <location>
        <begin position="81"/>
        <end position="106"/>
    </location>
</feature>
<dbReference type="InterPro" id="IPR050367">
    <property type="entry name" value="APC_superfamily"/>
</dbReference>
<feature type="transmembrane region" description="Helical" evidence="6">
    <location>
        <begin position="267"/>
        <end position="288"/>
    </location>
</feature>
<keyword evidence="2" id="KW-1003">Cell membrane</keyword>
<evidence type="ECO:0000256" key="3">
    <source>
        <dbReference type="ARBA" id="ARBA00022692"/>
    </source>
</evidence>
<evidence type="ECO:0000256" key="1">
    <source>
        <dbReference type="ARBA" id="ARBA00004651"/>
    </source>
</evidence>
<evidence type="ECO:0000256" key="5">
    <source>
        <dbReference type="ARBA" id="ARBA00023136"/>
    </source>
</evidence>
<evidence type="ECO:0000256" key="4">
    <source>
        <dbReference type="ARBA" id="ARBA00022989"/>
    </source>
</evidence>
<evidence type="ECO:0000256" key="2">
    <source>
        <dbReference type="ARBA" id="ARBA00022475"/>
    </source>
</evidence>
<accession>A0ABX9A4E8</accession>
<keyword evidence="5 6" id="KW-0472">Membrane</keyword>
<dbReference type="Proteomes" id="UP000824321">
    <property type="component" value="Chromosome"/>
</dbReference>
<dbReference type="Gene3D" id="1.20.1740.10">
    <property type="entry name" value="Amino acid/polyamine transporter I"/>
    <property type="match status" value="1"/>
</dbReference>
<feature type="transmembrane region" description="Helical" evidence="6">
    <location>
        <begin position="40"/>
        <end position="61"/>
    </location>
</feature>
<evidence type="ECO:0000256" key="6">
    <source>
        <dbReference type="SAM" id="Phobius"/>
    </source>
</evidence>
<organism evidence="7 8">
    <name type="scientific">Qipengyuania gelatinilytica</name>
    <dbReference type="NCBI Taxonomy" id="2867231"/>
    <lineage>
        <taxon>Bacteria</taxon>
        <taxon>Pseudomonadati</taxon>
        <taxon>Pseudomonadota</taxon>
        <taxon>Alphaproteobacteria</taxon>
        <taxon>Sphingomonadales</taxon>
        <taxon>Erythrobacteraceae</taxon>
        <taxon>Qipengyuania</taxon>
    </lineage>
</organism>
<dbReference type="PANTHER" id="PTHR42770">
    <property type="entry name" value="AMINO ACID TRANSPORTER-RELATED"/>
    <property type="match status" value="1"/>
</dbReference>
<name>A0ABX9A4E8_9SPHN</name>
<feature type="transmembrane region" description="Helical" evidence="6">
    <location>
        <begin position="347"/>
        <end position="367"/>
    </location>
</feature>
<reference evidence="7 8" key="1">
    <citation type="submission" date="2021-08" db="EMBL/GenBank/DDBJ databases">
        <title>Comparative Genomics Analysis of the Genus Qipengyuania Reveals Extensive Genetic Diversity and Metabolic Versatility, Including the Description of Fifteen Novel Species.</title>
        <authorList>
            <person name="Liu Y."/>
        </authorList>
    </citation>
    <scope>NUCLEOTIDE SEQUENCE [LARGE SCALE GENOMIC DNA]</scope>
    <source>
        <strain evidence="7 8">1NDH1</strain>
    </source>
</reference>
<gene>
    <name evidence="7" type="ORF">K3136_05455</name>
</gene>
<evidence type="ECO:0000313" key="7">
    <source>
        <dbReference type="EMBL" id="QZD96146.1"/>
    </source>
</evidence>
<feature type="transmembrane region" description="Helical" evidence="6">
    <location>
        <begin position="323"/>
        <end position="341"/>
    </location>
</feature>
<dbReference type="RefSeq" id="WP_221431870.1">
    <property type="nucleotide sequence ID" value="NZ_CP081294.1"/>
</dbReference>
<keyword evidence="3 6" id="KW-0812">Transmembrane</keyword>
<dbReference type="InterPro" id="IPR002293">
    <property type="entry name" value="AA/rel_permease1"/>
</dbReference>
<feature type="transmembrane region" description="Helical" evidence="6">
    <location>
        <begin position="152"/>
        <end position="171"/>
    </location>
</feature>
<evidence type="ECO:0000313" key="8">
    <source>
        <dbReference type="Proteomes" id="UP000824321"/>
    </source>
</evidence>
<protein>
    <submittedName>
        <fullName evidence="7">APC family permease</fullName>
    </submittedName>
</protein>
<feature type="transmembrane region" description="Helical" evidence="6">
    <location>
        <begin position="126"/>
        <end position="145"/>
    </location>
</feature>
<feature type="transmembrane region" description="Helical" evidence="6">
    <location>
        <begin position="376"/>
        <end position="394"/>
    </location>
</feature>
<dbReference type="Pfam" id="PF13520">
    <property type="entry name" value="AA_permease_2"/>
    <property type="match status" value="1"/>
</dbReference>
<feature type="transmembrane region" description="Helical" evidence="6">
    <location>
        <begin position="224"/>
        <end position="247"/>
    </location>
</feature>
<feature type="transmembrane region" description="Helical" evidence="6">
    <location>
        <begin position="191"/>
        <end position="212"/>
    </location>
</feature>
<keyword evidence="8" id="KW-1185">Reference proteome</keyword>
<feature type="transmembrane region" description="Helical" evidence="6">
    <location>
        <begin position="12"/>
        <end position="34"/>
    </location>
</feature>
<dbReference type="PIRSF" id="PIRSF006060">
    <property type="entry name" value="AA_transporter"/>
    <property type="match status" value="1"/>
</dbReference>
<feature type="transmembrane region" description="Helical" evidence="6">
    <location>
        <begin position="406"/>
        <end position="427"/>
    </location>
</feature>
<dbReference type="PANTHER" id="PTHR42770:SF11">
    <property type="entry name" value="INNER MEMBRANE TRANSPORT PROTEIN YBAT"/>
    <property type="match status" value="1"/>
</dbReference>